<evidence type="ECO:0000313" key="2">
    <source>
        <dbReference type="Proteomes" id="UP000018234"/>
    </source>
</evidence>
<comment type="caution">
    <text evidence="1">The sequence shown here is derived from an EMBL/GenBank/DDBJ whole genome shotgun (WGS) entry which is preliminary data.</text>
</comment>
<gene>
    <name evidence="1" type="ORF">FSS13T_20860</name>
</gene>
<name>A0ABN0QEZ3_9FLAO</name>
<dbReference type="Proteomes" id="UP000018234">
    <property type="component" value="Unassembled WGS sequence"/>
</dbReference>
<reference evidence="1 2" key="1">
    <citation type="submission" date="2013-08" db="EMBL/GenBank/DDBJ databases">
        <title>Flavobacterium saliperosum type strain genome sequencing.</title>
        <authorList>
            <person name="Lee K."/>
            <person name="Yi H."/>
            <person name="Park S."/>
            <person name="Chun J."/>
        </authorList>
    </citation>
    <scope>NUCLEOTIDE SEQUENCE [LARGE SCALE GENOMIC DNA]</scope>
    <source>
        <strain evidence="1 2">S13</strain>
    </source>
</reference>
<organism evidence="1 2">
    <name type="scientific">Flavobacterium saliperosum S13</name>
    <dbReference type="NCBI Taxonomy" id="1341155"/>
    <lineage>
        <taxon>Bacteria</taxon>
        <taxon>Pseudomonadati</taxon>
        <taxon>Bacteroidota</taxon>
        <taxon>Flavobacteriia</taxon>
        <taxon>Flavobacteriales</taxon>
        <taxon>Flavobacteriaceae</taxon>
        <taxon>Flavobacterium</taxon>
    </lineage>
</organism>
<protein>
    <submittedName>
        <fullName evidence="1">Uncharacterized protein</fullName>
    </submittedName>
</protein>
<sequence>MQVAESSISLKQNCSLMSKCCSLNKTFLTFFKIKEILLDFFSIKFIFA</sequence>
<keyword evidence="2" id="KW-1185">Reference proteome</keyword>
<proteinExistence type="predicted"/>
<evidence type="ECO:0000313" key="1">
    <source>
        <dbReference type="EMBL" id="ESU24114.1"/>
    </source>
</evidence>
<accession>A0ABN0QEZ3</accession>
<dbReference type="EMBL" id="AVFO01000040">
    <property type="protein sequence ID" value="ESU24114.1"/>
    <property type="molecule type" value="Genomic_DNA"/>
</dbReference>